<feature type="domain" description="Tyr recombinase" evidence="6">
    <location>
        <begin position="369"/>
        <end position="579"/>
    </location>
</feature>
<dbReference type="InterPro" id="IPR050090">
    <property type="entry name" value="Tyrosine_recombinase_XerCD"/>
</dbReference>
<dbReference type="Pfam" id="PF00589">
    <property type="entry name" value="Phage_integrase"/>
    <property type="match status" value="1"/>
</dbReference>
<evidence type="ECO:0000256" key="2">
    <source>
        <dbReference type="ARBA" id="ARBA00022908"/>
    </source>
</evidence>
<comment type="caution">
    <text evidence="8">The sequence shown here is derived from an EMBL/GenBank/DDBJ whole genome shotgun (WGS) entry which is preliminary data.</text>
</comment>
<feature type="domain" description="Core-binding (CB)" evidence="7">
    <location>
        <begin position="238"/>
        <end position="348"/>
    </location>
</feature>
<accession>A0A916S1R2</accession>
<dbReference type="SUPFAM" id="SSF56349">
    <property type="entry name" value="DNA breaking-rejoining enzymes"/>
    <property type="match status" value="1"/>
</dbReference>
<dbReference type="InterPro" id="IPR013762">
    <property type="entry name" value="Integrase-like_cat_sf"/>
</dbReference>
<dbReference type="Proteomes" id="UP000646478">
    <property type="component" value="Unassembled WGS sequence"/>
</dbReference>
<dbReference type="AlphaFoldDB" id="A0A916S1R2"/>
<keyword evidence="9" id="KW-1185">Reference proteome</keyword>
<dbReference type="Gene3D" id="1.10.443.10">
    <property type="entry name" value="Intergrase catalytic core"/>
    <property type="match status" value="1"/>
</dbReference>
<evidence type="ECO:0000256" key="3">
    <source>
        <dbReference type="ARBA" id="ARBA00023125"/>
    </source>
</evidence>
<evidence type="ECO:0000256" key="5">
    <source>
        <dbReference type="PROSITE-ProRule" id="PRU01248"/>
    </source>
</evidence>
<evidence type="ECO:0000259" key="7">
    <source>
        <dbReference type="PROSITE" id="PS51900"/>
    </source>
</evidence>
<keyword evidence="2" id="KW-0229">DNA integration</keyword>
<evidence type="ECO:0000256" key="1">
    <source>
        <dbReference type="ARBA" id="ARBA00008857"/>
    </source>
</evidence>
<dbReference type="PANTHER" id="PTHR30349">
    <property type="entry name" value="PHAGE INTEGRASE-RELATED"/>
    <property type="match status" value="1"/>
</dbReference>
<dbReference type="EMBL" id="BMHH01000001">
    <property type="protein sequence ID" value="GGA78043.1"/>
    <property type="molecule type" value="Genomic_DNA"/>
</dbReference>
<dbReference type="InterPro" id="IPR010998">
    <property type="entry name" value="Integrase_recombinase_N"/>
</dbReference>
<dbReference type="PROSITE" id="PS51898">
    <property type="entry name" value="TYR_RECOMBINASE"/>
    <property type="match status" value="1"/>
</dbReference>
<name>A0A916S1R2_9HYPH</name>
<dbReference type="InterPro" id="IPR011010">
    <property type="entry name" value="DNA_brk_join_enz"/>
</dbReference>
<evidence type="ECO:0000313" key="9">
    <source>
        <dbReference type="Proteomes" id="UP000646478"/>
    </source>
</evidence>
<comment type="similarity">
    <text evidence="1">Belongs to the 'phage' integrase family.</text>
</comment>
<reference evidence="8" key="2">
    <citation type="submission" date="2020-09" db="EMBL/GenBank/DDBJ databases">
        <authorList>
            <person name="Sun Q."/>
            <person name="Zhou Y."/>
        </authorList>
    </citation>
    <scope>NUCLEOTIDE SEQUENCE</scope>
    <source>
        <strain evidence="8">CGMCC 1.15082</strain>
    </source>
</reference>
<dbReference type="GO" id="GO:0015074">
    <property type="term" value="P:DNA integration"/>
    <property type="evidence" value="ECO:0007669"/>
    <property type="project" value="UniProtKB-KW"/>
</dbReference>
<dbReference type="Pfam" id="PF20172">
    <property type="entry name" value="DUF6538"/>
    <property type="match status" value="1"/>
</dbReference>
<dbReference type="PROSITE" id="PS51900">
    <property type="entry name" value="CB"/>
    <property type="match status" value="1"/>
</dbReference>
<dbReference type="Gene3D" id="1.10.150.130">
    <property type="match status" value="1"/>
</dbReference>
<proteinExistence type="inferred from homology"/>
<keyword evidence="3 5" id="KW-0238">DNA-binding</keyword>
<evidence type="ECO:0000313" key="8">
    <source>
        <dbReference type="EMBL" id="GGA78043.1"/>
    </source>
</evidence>
<dbReference type="RefSeq" id="WP_188820488.1">
    <property type="nucleotide sequence ID" value="NZ_BMHH01000001.1"/>
</dbReference>
<dbReference type="PANTHER" id="PTHR30349:SF41">
    <property type="entry name" value="INTEGRASE_RECOMBINASE PROTEIN MJ0367-RELATED"/>
    <property type="match status" value="1"/>
</dbReference>
<dbReference type="GO" id="GO:0006310">
    <property type="term" value="P:DNA recombination"/>
    <property type="evidence" value="ECO:0007669"/>
    <property type="project" value="UniProtKB-KW"/>
</dbReference>
<reference evidence="8" key="1">
    <citation type="journal article" date="2014" name="Int. J. Syst. Evol. Microbiol.">
        <title>Complete genome sequence of Corynebacterium casei LMG S-19264T (=DSM 44701T), isolated from a smear-ripened cheese.</title>
        <authorList>
            <consortium name="US DOE Joint Genome Institute (JGI-PGF)"/>
            <person name="Walter F."/>
            <person name="Albersmeier A."/>
            <person name="Kalinowski J."/>
            <person name="Ruckert C."/>
        </authorList>
    </citation>
    <scope>NUCLEOTIDE SEQUENCE</scope>
    <source>
        <strain evidence="8">CGMCC 1.15082</strain>
    </source>
</reference>
<organism evidence="8 9">
    <name type="scientific">Brucella endophytica</name>
    <dbReference type="NCBI Taxonomy" id="1963359"/>
    <lineage>
        <taxon>Bacteria</taxon>
        <taxon>Pseudomonadati</taxon>
        <taxon>Pseudomonadota</taxon>
        <taxon>Alphaproteobacteria</taxon>
        <taxon>Hyphomicrobiales</taxon>
        <taxon>Brucellaceae</taxon>
        <taxon>Brucella/Ochrobactrum group</taxon>
        <taxon>Brucella</taxon>
    </lineage>
</organism>
<dbReference type="InterPro" id="IPR002104">
    <property type="entry name" value="Integrase_catalytic"/>
</dbReference>
<evidence type="ECO:0000256" key="4">
    <source>
        <dbReference type="ARBA" id="ARBA00023172"/>
    </source>
</evidence>
<dbReference type="InterPro" id="IPR046668">
    <property type="entry name" value="DUF6538"/>
</dbReference>
<dbReference type="InterPro" id="IPR044068">
    <property type="entry name" value="CB"/>
</dbReference>
<sequence>MARISYLLRRGASYYARVKVPTDLVEIVGKKELVKALGTKDENIAKREMWPVVEGWNRQFEDLRSRRDITPDDKAAAVWQHYETTLQRDEQKRRDMPTPDQTEAELHRLYRRIDMGEINSDDFIGMINAYTDYELMLRARTDDANLRARRLAASKLALTSGDIRLIEPAVRDFIARHRLLVEVGSDEYRELCTLMTRAEIEGLQRTLERDNGDYSGVPKDPIVKPATGTARETAAPGESIMELFDTYARENPKSITADTLNQARRDIGTFLQHVGSTCPVQRIDKKAVREWKALLMKYPVKATETKAFEGMKLAQIVKHNETVGKPVLTPRTVNRYLSSLGAFCGWLTDSGYIDSNPVADMFLAKKKEKSKKVFTTDQMNTLFKSPLFTGCQSDDAPRFWNKLGNVLIRDHRYWVPLIMLYSGARPAEIAQLAVSDVRQEHGHWIMHITEEGEGDKSVKTEGSMRVVPVHKELVKLGFLDYHAGMKKAGQTRLFPLAERNSRGQMIADFSREFGRYLIRLGMKNGRGLSLYSFRHGAADALRRAGYLDENFGFILGHTKASTTGIYGILPQGILEQRLELVNAIAYPGLKIDHLFR</sequence>
<keyword evidence="4" id="KW-0233">DNA recombination</keyword>
<dbReference type="CDD" id="cd01184">
    <property type="entry name" value="INT_C_like_1"/>
    <property type="match status" value="1"/>
</dbReference>
<protein>
    <submittedName>
        <fullName evidence="8">Integrase</fullName>
    </submittedName>
</protein>
<dbReference type="GO" id="GO:0003677">
    <property type="term" value="F:DNA binding"/>
    <property type="evidence" value="ECO:0007669"/>
    <property type="project" value="UniProtKB-UniRule"/>
</dbReference>
<evidence type="ECO:0000259" key="6">
    <source>
        <dbReference type="PROSITE" id="PS51898"/>
    </source>
</evidence>
<gene>
    <name evidence="8" type="ORF">GCM10011491_01540</name>
</gene>